<gene>
    <name evidence="1" type="ORF">POT9AD_2542</name>
</gene>
<dbReference type="AlphaFoldDB" id="A0A653B4N0"/>
<sequence length="60" mass="6682">MVVVTVVREHAKRSRPVVVPALFAHSRRIENADNGQKGIEMAKSRCHRETGRSSRCAQPA</sequence>
<evidence type="ECO:0000313" key="1">
    <source>
        <dbReference type="EMBL" id="VDN63517.1"/>
    </source>
</evidence>
<accession>A0A653B4N0</accession>
<organism evidence="1">
    <name type="scientific">Ectopseudomonas oleovorans</name>
    <name type="common">Pseudomonas oleovorans</name>
    <dbReference type="NCBI Taxonomy" id="301"/>
    <lineage>
        <taxon>Bacteria</taxon>
        <taxon>Pseudomonadati</taxon>
        <taxon>Pseudomonadota</taxon>
        <taxon>Gammaproteobacteria</taxon>
        <taxon>Pseudomonadales</taxon>
        <taxon>Pseudomonadaceae</taxon>
        <taxon>Ectopseudomonas</taxon>
    </lineage>
</organism>
<proteinExistence type="predicted"/>
<name>A0A653B4N0_ECTOL</name>
<reference evidence="1" key="1">
    <citation type="submission" date="2018-11" db="EMBL/GenBank/DDBJ databases">
        <authorList>
            <consortium name="Genoscope - CEA"/>
            <person name="William W."/>
        </authorList>
    </citation>
    <scope>NUCLEOTIDE SEQUENCE [LARGE SCALE GENOMIC DNA]</scope>
    <source>
        <strain evidence="1">T9AD</strain>
    </source>
</reference>
<protein>
    <submittedName>
        <fullName evidence="1">Uncharacterized protein</fullName>
    </submittedName>
</protein>
<dbReference type="EMBL" id="LR130779">
    <property type="protein sequence ID" value="VDN63517.1"/>
    <property type="molecule type" value="Genomic_DNA"/>
</dbReference>